<reference evidence="1" key="1">
    <citation type="journal article" date="2020" name="Nature">
        <title>Giant virus diversity and host interactions through global metagenomics.</title>
        <authorList>
            <person name="Schulz F."/>
            <person name="Roux S."/>
            <person name="Paez-Espino D."/>
            <person name="Jungbluth S."/>
            <person name="Walsh D.A."/>
            <person name="Denef V.J."/>
            <person name="McMahon K.D."/>
            <person name="Konstantinidis K.T."/>
            <person name="Eloe-Fadrosh E.A."/>
            <person name="Kyrpides N.C."/>
            <person name="Woyke T."/>
        </authorList>
    </citation>
    <scope>NUCLEOTIDE SEQUENCE</scope>
    <source>
        <strain evidence="1">GVMAG-M-3300009151-35</strain>
    </source>
</reference>
<evidence type="ECO:0000313" key="1">
    <source>
        <dbReference type="EMBL" id="QHT30497.1"/>
    </source>
</evidence>
<proteinExistence type="predicted"/>
<accession>A0A6C0EN74</accession>
<sequence length="116" mass="13190">MIFITQHMMKVILAAAIFSCLFVVIETRHFGLQRNVVKNLNKAIVNFCTKEAHNQIQDEELFNCFHNKQATCDTHPRFSEFNAIRSECITNKNGECGTGVVLGLLFWGIILLTMKA</sequence>
<dbReference type="EMBL" id="MN738902">
    <property type="protein sequence ID" value="QHT30497.1"/>
    <property type="molecule type" value="Genomic_DNA"/>
</dbReference>
<name>A0A6C0EN74_9ZZZZ</name>
<protein>
    <submittedName>
        <fullName evidence="1">Uncharacterized protein</fullName>
    </submittedName>
</protein>
<dbReference type="AlphaFoldDB" id="A0A6C0EN74"/>
<organism evidence="1">
    <name type="scientific">viral metagenome</name>
    <dbReference type="NCBI Taxonomy" id="1070528"/>
    <lineage>
        <taxon>unclassified sequences</taxon>
        <taxon>metagenomes</taxon>
        <taxon>organismal metagenomes</taxon>
    </lineage>
</organism>